<keyword evidence="1" id="KW-0472">Membrane</keyword>
<sequence>MKQNSLFLIRVACEFGYQKIKSFYGIRFKQKNMSKTMLKSQMIFLVTITYFIEKTAMLVLLILRLKVVVILIKGILVVR</sequence>
<keyword evidence="1" id="KW-0812">Transmembrane</keyword>
<dbReference type="AlphaFoldDB" id="A0A645IK07"/>
<keyword evidence="1" id="KW-1133">Transmembrane helix</keyword>
<reference evidence="2" key="1">
    <citation type="submission" date="2019-08" db="EMBL/GenBank/DDBJ databases">
        <authorList>
            <person name="Kucharzyk K."/>
            <person name="Murdoch R.W."/>
            <person name="Higgins S."/>
            <person name="Loffler F."/>
        </authorList>
    </citation>
    <scope>NUCLEOTIDE SEQUENCE</scope>
</reference>
<gene>
    <name evidence="2" type="ORF">SDC9_198969</name>
</gene>
<feature type="transmembrane region" description="Helical" evidence="1">
    <location>
        <begin position="36"/>
        <end position="52"/>
    </location>
</feature>
<comment type="caution">
    <text evidence="2">The sequence shown here is derived from an EMBL/GenBank/DDBJ whole genome shotgun (WGS) entry which is preliminary data.</text>
</comment>
<organism evidence="2">
    <name type="scientific">bioreactor metagenome</name>
    <dbReference type="NCBI Taxonomy" id="1076179"/>
    <lineage>
        <taxon>unclassified sequences</taxon>
        <taxon>metagenomes</taxon>
        <taxon>ecological metagenomes</taxon>
    </lineage>
</organism>
<proteinExistence type="predicted"/>
<evidence type="ECO:0000256" key="1">
    <source>
        <dbReference type="SAM" id="Phobius"/>
    </source>
</evidence>
<dbReference type="EMBL" id="VSSQ01116320">
    <property type="protein sequence ID" value="MPN51326.1"/>
    <property type="molecule type" value="Genomic_DNA"/>
</dbReference>
<evidence type="ECO:0000313" key="2">
    <source>
        <dbReference type="EMBL" id="MPN51326.1"/>
    </source>
</evidence>
<accession>A0A645IK07</accession>
<name>A0A645IK07_9ZZZZ</name>
<protein>
    <submittedName>
        <fullName evidence="2">Uncharacterized protein</fullName>
    </submittedName>
</protein>